<dbReference type="STRING" id="660518.SAMN05216218_113113"/>
<proteinExistence type="predicted"/>
<organism evidence="1 2">
    <name type="scientific">Halorientalis regularis</name>
    <dbReference type="NCBI Taxonomy" id="660518"/>
    <lineage>
        <taxon>Archaea</taxon>
        <taxon>Methanobacteriati</taxon>
        <taxon>Methanobacteriota</taxon>
        <taxon>Stenosarchaea group</taxon>
        <taxon>Halobacteria</taxon>
        <taxon>Halobacteriales</taxon>
        <taxon>Haloarculaceae</taxon>
        <taxon>Halorientalis</taxon>
    </lineage>
</organism>
<dbReference type="OrthoDB" id="109251at2157"/>
<name>A0A1G7QXU2_9EURY</name>
<keyword evidence="2" id="KW-1185">Reference proteome</keyword>
<dbReference type="Proteomes" id="UP000199076">
    <property type="component" value="Unassembled WGS sequence"/>
</dbReference>
<dbReference type="InterPro" id="IPR055927">
    <property type="entry name" value="DUF7504"/>
</dbReference>
<dbReference type="Pfam" id="PF24336">
    <property type="entry name" value="DUF7504"/>
    <property type="match status" value="1"/>
</dbReference>
<dbReference type="RefSeq" id="WP_092694148.1">
    <property type="nucleotide sequence ID" value="NZ_FNBK01000013.1"/>
</dbReference>
<accession>A0A1G7QXU2</accession>
<sequence length="204" mass="21664">MAKQVAGREAASVAERLTDATNILVLAPSFPDGAGGVCVDLLGGDDPSAMSVLGVTYTQSPGRWAADYERETGAPPADGTVISVGDWGVEVGTGTSEWTLEAVEHAGDLTALGVTLSEYLTTDAESRRQRLCFDSLTALLQFVELQRAFQFLHVVTGRVSSAGTVGHYHLDPQAHDEQTLATIRGLFDAVVKVDESGEWTIISR</sequence>
<reference evidence="2" key="1">
    <citation type="submission" date="2016-10" db="EMBL/GenBank/DDBJ databases">
        <authorList>
            <person name="Varghese N."/>
            <person name="Submissions S."/>
        </authorList>
    </citation>
    <scope>NUCLEOTIDE SEQUENCE [LARGE SCALE GENOMIC DNA]</scope>
    <source>
        <strain evidence="2">IBRC-M 10760</strain>
    </source>
</reference>
<dbReference type="EMBL" id="FNBK01000013">
    <property type="protein sequence ID" value="SDG02490.1"/>
    <property type="molecule type" value="Genomic_DNA"/>
</dbReference>
<evidence type="ECO:0000313" key="2">
    <source>
        <dbReference type="Proteomes" id="UP000199076"/>
    </source>
</evidence>
<dbReference type="AlphaFoldDB" id="A0A1G7QXU2"/>
<evidence type="ECO:0008006" key="3">
    <source>
        <dbReference type="Google" id="ProtNLM"/>
    </source>
</evidence>
<gene>
    <name evidence="1" type="ORF">SAMN05216218_113113</name>
</gene>
<protein>
    <recommendedName>
        <fullName evidence="3">RecA-superfamily ATPase, KaiC/GvpD/RAD55 family</fullName>
    </recommendedName>
</protein>
<evidence type="ECO:0000313" key="1">
    <source>
        <dbReference type="EMBL" id="SDG02490.1"/>
    </source>
</evidence>